<dbReference type="Proteomes" id="UP000225972">
    <property type="component" value="Unassembled WGS sequence"/>
</dbReference>
<evidence type="ECO:0000313" key="1">
    <source>
        <dbReference type="EMBL" id="SMX29493.1"/>
    </source>
</evidence>
<sequence>MISNCSPPILLCISVNAHEIGYVTAAIAANTNTPSRAPCESKTKWYATDMIVNKIEIARASADVVHNKPLNIAFLGWMVRLSSALNNL</sequence>
<evidence type="ECO:0000313" key="2">
    <source>
        <dbReference type="Proteomes" id="UP000225972"/>
    </source>
</evidence>
<reference evidence="2" key="1">
    <citation type="submission" date="2017-05" db="EMBL/GenBank/DDBJ databases">
        <authorList>
            <person name="Rodrigo-Torres L."/>
            <person name="Arahal R. D."/>
            <person name="Lucena T."/>
        </authorList>
    </citation>
    <scope>NUCLEOTIDE SEQUENCE [LARGE SCALE GENOMIC DNA]</scope>
    <source>
        <strain evidence="2">CECT 8649</strain>
    </source>
</reference>
<dbReference type="EMBL" id="FXXP01000002">
    <property type="protein sequence ID" value="SMX29493.1"/>
    <property type="molecule type" value="Genomic_DNA"/>
</dbReference>
<dbReference type="AlphaFoldDB" id="A0A238JGH1"/>
<name>A0A238JGH1_9RHOB</name>
<accession>A0A238JGH1</accession>
<proteinExistence type="predicted"/>
<organism evidence="1 2">
    <name type="scientific">Pelagimonas phthalicica</name>
    <dbReference type="NCBI Taxonomy" id="1037362"/>
    <lineage>
        <taxon>Bacteria</taxon>
        <taxon>Pseudomonadati</taxon>
        <taxon>Pseudomonadota</taxon>
        <taxon>Alphaproteobacteria</taxon>
        <taxon>Rhodobacterales</taxon>
        <taxon>Roseobacteraceae</taxon>
        <taxon>Pelagimonas</taxon>
    </lineage>
</organism>
<keyword evidence="2" id="KW-1185">Reference proteome</keyword>
<gene>
    <name evidence="1" type="ORF">TRP8649_03629</name>
</gene>
<protein>
    <submittedName>
        <fullName evidence="1">Uncharacterized protein</fullName>
    </submittedName>
</protein>